<dbReference type="GO" id="GO:0006071">
    <property type="term" value="P:glycerol metabolic process"/>
    <property type="evidence" value="ECO:0007669"/>
    <property type="project" value="UniProtKB-UniRule"/>
</dbReference>
<protein>
    <recommendedName>
        <fullName evidence="5 16">Diacylglycerol O-acyltransferase</fullName>
        <ecNumber evidence="5 16">2.3.1.20</ecNumber>
    </recommendedName>
</protein>
<keyword evidence="8 16" id="KW-0812">Transmembrane</keyword>
<evidence type="ECO:0000256" key="13">
    <source>
        <dbReference type="ARBA" id="ARBA00023136"/>
    </source>
</evidence>
<dbReference type="GeneID" id="2869269"/>
<keyword evidence="10 16" id="KW-0256">Endoplasmic reticulum</keyword>
<evidence type="ECO:0000256" key="9">
    <source>
        <dbReference type="ARBA" id="ARBA00022798"/>
    </source>
</evidence>
<evidence type="ECO:0000256" key="11">
    <source>
        <dbReference type="ARBA" id="ARBA00022989"/>
    </source>
</evidence>
<evidence type="ECO:0000256" key="12">
    <source>
        <dbReference type="ARBA" id="ARBA00023098"/>
    </source>
</evidence>
<organism evidence="18 19">
    <name type="scientific">Emericella nidulans (strain FGSC A4 / ATCC 38163 / CBS 112.46 / NRRL 194 / M139)</name>
    <name type="common">Aspergillus nidulans</name>
    <dbReference type="NCBI Taxonomy" id="227321"/>
    <lineage>
        <taxon>Eukaryota</taxon>
        <taxon>Fungi</taxon>
        <taxon>Dikarya</taxon>
        <taxon>Ascomycota</taxon>
        <taxon>Pezizomycotina</taxon>
        <taxon>Eurotiomycetes</taxon>
        <taxon>Eurotiomycetidae</taxon>
        <taxon>Eurotiales</taxon>
        <taxon>Aspergillaceae</taxon>
        <taxon>Aspergillus</taxon>
        <taxon>Aspergillus subgen. Nidulantes</taxon>
    </lineage>
</organism>
<proteinExistence type="inferred from homology"/>
<keyword evidence="6 16" id="KW-0444">Lipid biosynthesis</keyword>
<dbReference type="GO" id="GO:0035356">
    <property type="term" value="P:intracellular triglyceride homeostasis"/>
    <property type="evidence" value="ECO:0007669"/>
    <property type="project" value="EnsemblFungi"/>
</dbReference>
<dbReference type="GO" id="GO:0006672">
    <property type="term" value="P:ceramide metabolic process"/>
    <property type="evidence" value="ECO:0007669"/>
    <property type="project" value="EnsemblFungi"/>
</dbReference>
<dbReference type="GO" id="GO:0019432">
    <property type="term" value="P:triglyceride biosynthetic process"/>
    <property type="evidence" value="ECO:0000318"/>
    <property type="project" value="GO_Central"/>
</dbReference>
<dbReference type="EC" id="2.3.1.20" evidence="5 16"/>
<name>C8V3Q9_EMENI</name>
<evidence type="ECO:0000256" key="4">
    <source>
        <dbReference type="ARBA" id="ARBA00005420"/>
    </source>
</evidence>
<evidence type="ECO:0000256" key="15">
    <source>
        <dbReference type="ARBA" id="ARBA00048109"/>
    </source>
</evidence>
<evidence type="ECO:0000313" key="19">
    <source>
        <dbReference type="Proteomes" id="UP000000560"/>
    </source>
</evidence>
<comment type="pathway">
    <text evidence="3">Lipid metabolism.</text>
</comment>
<dbReference type="GO" id="GO:0140042">
    <property type="term" value="P:lipid droplet formation"/>
    <property type="evidence" value="ECO:0007669"/>
    <property type="project" value="EnsemblFungi"/>
</dbReference>
<dbReference type="GO" id="GO:0004144">
    <property type="term" value="F:diacylglycerol O-acyltransferase activity"/>
    <property type="evidence" value="ECO:0000318"/>
    <property type="project" value="GO_Central"/>
</dbReference>
<dbReference type="GO" id="GO:0097038">
    <property type="term" value="C:perinuclear endoplasmic reticulum"/>
    <property type="evidence" value="ECO:0007669"/>
    <property type="project" value="EnsemblFungi"/>
</dbReference>
<sequence length="418" mass="46846">MDTEKVAQHSVTEADSAGDYSSQTARKSHLRGNEVLGRVTGNAVNGLSETSNNASGSIRGIESGTSNQQSKGYEKYGLHWAPLNIRFERRLQTLVVLCHTLTIAICLGVFFFTCAIPLSWPLLLPYLIHISLFSNAATSGSLKYRSDFLRSLPIWSLYASYFPARLHRSAPLLPTRKYVFGYHPHGIISLGAFAAFCTEALRFSKLFPGITNTLLTLDSNFRIPFYREYALSMGLASVSRESCENLLSKGGIDGEGMGRAITIVIGGARESLNASPGSLRLVLKRRMGFIKLAIRTGADLVPVLAFGENDLYEQVRSDSHPLIHKFQMLVKQTLGFTIPLFHARGVFNYDVGLMPYRRPLNIVVGRPIHVVQQQDRNKINDDYIDQLHSEYVRELERLWEEWKDVYAKDRVSEIEIVA</sequence>
<comment type="caution">
    <text evidence="16">Lacks conserved residue(s) required for the propagation of feature annotation.</text>
</comment>
<evidence type="ECO:0000256" key="5">
    <source>
        <dbReference type="ARBA" id="ARBA00013244"/>
    </source>
</evidence>
<dbReference type="OrthoDB" id="264532at2759"/>
<keyword evidence="13 16" id="KW-0472">Membrane</keyword>
<evidence type="ECO:0000256" key="2">
    <source>
        <dbReference type="ARBA" id="ARBA00004771"/>
    </source>
</evidence>
<dbReference type="PANTHER" id="PTHR12317">
    <property type="entry name" value="DIACYLGLYCEROL O-ACYLTRANSFERASE"/>
    <property type="match status" value="1"/>
</dbReference>
<reference evidence="19" key="1">
    <citation type="journal article" date="2005" name="Nature">
        <title>Sequencing of Aspergillus nidulans and comparative analysis with A. fumigatus and A. oryzae.</title>
        <authorList>
            <person name="Galagan J.E."/>
            <person name="Calvo S.E."/>
            <person name="Cuomo C."/>
            <person name="Ma L.J."/>
            <person name="Wortman J.R."/>
            <person name="Batzoglou S."/>
            <person name="Lee S.I."/>
            <person name="Basturkmen M."/>
            <person name="Spevak C.C."/>
            <person name="Clutterbuck J."/>
            <person name="Kapitonov V."/>
            <person name="Jurka J."/>
            <person name="Scazzocchio C."/>
            <person name="Farman M."/>
            <person name="Butler J."/>
            <person name="Purcell S."/>
            <person name="Harris S."/>
            <person name="Braus G.H."/>
            <person name="Draht O."/>
            <person name="Busch S."/>
            <person name="D'Enfert C."/>
            <person name="Bouchier C."/>
            <person name="Goldman G.H."/>
            <person name="Bell-Pedersen D."/>
            <person name="Griffiths-Jones S."/>
            <person name="Doonan J.H."/>
            <person name="Yu J."/>
            <person name="Vienken K."/>
            <person name="Pain A."/>
            <person name="Freitag M."/>
            <person name="Selker E.U."/>
            <person name="Archer D.B."/>
            <person name="Penalva M.A."/>
            <person name="Oakley B.R."/>
            <person name="Momany M."/>
            <person name="Tanaka T."/>
            <person name="Kumagai T."/>
            <person name="Asai K."/>
            <person name="Machida M."/>
            <person name="Nierman W.C."/>
            <person name="Denning D.W."/>
            <person name="Caddick M."/>
            <person name="Hynes M."/>
            <person name="Paoletti M."/>
            <person name="Fischer R."/>
            <person name="Miller B."/>
            <person name="Dyer P."/>
            <person name="Sachs M.S."/>
            <person name="Osmani S.A."/>
            <person name="Birren B.W."/>
        </authorList>
    </citation>
    <scope>NUCLEOTIDE SEQUENCE [LARGE SCALE GENOMIC DNA]</scope>
    <source>
        <strain evidence="19">FGSC A4 / ATCC 38163 / CBS 112.46 / NRRL 194 / M139</strain>
    </source>
</reference>
<dbReference type="InParanoid" id="C8V3Q9"/>
<evidence type="ECO:0000256" key="1">
    <source>
        <dbReference type="ARBA" id="ARBA00004477"/>
    </source>
</evidence>
<keyword evidence="12 16" id="KW-0443">Lipid metabolism</keyword>
<evidence type="ECO:0000256" key="8">
    <source>
        <dbReference type="ARBA" id="ARBA00022692"/>
    </source>
</evidence>
<evidence type="ECO:0000256" key="7">
    <source>
        <dbReference type="ARBA" id="ARBA00022679"/>
    </source>
</evidence>
<dbReference type="eggNOG" id="KOG0831">
    <property type="taxonomic scope" value="Eukaryota"/>
</dbReference>
<evidence type="ECO:0000256" key="16">
    <source>
        <dbReference type="RuleBase" id="RU367023"/>
    </source>
</evidence>
<evidence type="ECO:0000256" key="10">
    <source>
        <dbReference type="ARBA" id="ARBA00022824"/>
    </source>
</evidence>
<dbReference type="GO" id="GO:0005789">
    <property type="term" value="C:endoplasmic reticulum membrane"/>
    <property type="evidence" value="ECO:0000318"/>
    <property type="project" value="GO_Central"/>
</dbReference>
<evidence type="ECO:0000313" key="18">
    <source>
        <dbReference type="EMBL" id="CBF74281.1"/>
    </source>
</evidence>
<dbReference type="RefSeq" id="XP_050467301.1">
    <property type="nucleotide sequence ID" value="XM_050611255.1"/>
</dbReference>
<dbReference type="OMA" id="FWFTCAN"/>
<dbReference type="EMBL" id="BN001302">
    <property type="protein sequence ID" value="CBF74281.1"/>
    <property type="molecule type" value="Genomic_DNA"/>
</dbReference>
<feature type="region of interest" description="Disordered" evidence="17">
    <location>
        <begin position="1"/>
        <end position="28"/>
    </location>
</feature>
<keyword evidence="7" id="KW-0808">Transferase</keyword>
<keyword evidence="11 16" id="KW-1133">Transmembrane helix</keyword>
<accession>C8V3Q9</accession>
<keyword evidence="14 16" id="KW-0012">Acyltransferase</keyword>
<gene>
    <name evidence="18" type="ORF">ANIA_11072</name>
</gene>
<dbReference type="UniPathway" id="UPA00282"/>
<keyword evidence="9" id="KW-0319">Glycerol metabolism</keyword>
<evidence type="ECO:0000256" key="6">
    <source>
        <dbReference type="ARBA" id="ARBA00022516"/>
    </source>
</evidence>
<dbReference type="STRING" id="227321.C8V3Q9"/>
<dbReference type="PANTHER" id="PTHR12317:SF0">
    <property type="entry name" value="ACYLTRANSFERASE"/>
    <property type="match status" value="1"/>
</dbReference>
<comment type="pathway">
    <text evidence="2 16">Glycerolipid metabolism; triacylglycerol biosynthesis.</text>
</comment>
<dbReference type="FunCoup" id="C8V3Q9">
    <property type="interactions" value="217"/>
</dbReference>
<feature type="transmembrane region" description="Helical" evidence="16">
    <location>
        <begin position="94"/>
        <end position="120"/>
    </location>
</feature>
<dbReference type="GO" id="GO:0005811">
    <property type="term" value="C:lipid droplet"/>
    <property type="evidence" value="ECO:0007669"/>
    <property type="project" value="EnsemblFungi"/>
</dbReference>
<comment type="similarity">
    <text evidence="4 16">Belongs to the diacylglycerol acyltransferase family.</text>
</comment>
<comment type="function">
    <text evidence="16">Catalyzes the terminal and only committed step in triacylglycerol synthesis by using diacylglycerol and fatty acyl CoA as substrates.</text>
</comment>
<keyword evidence="19" id="KW-1185">Reference proteome</keyword>
<reference evidence="19" key="2">
    <citation type="journal article" date="2009" name="Fungal Genet. Biol.">
        <title>The 2008 update of the Aspergillus nidulans genome annotation: a community effort.</title>
        <authorList>
            <person name="Wortman J.R."/>
            <person name="Gilsenan J.M."/>
            <person name="Joardar V."/>
            <person name="Deegan J."/>
            <person name="Clutterbuck J."/>
            <person name="Andersen M.R."/>
            <person name="Archer D."/>
            <person name="Bencina M."/>
            <person name="Braus G."/>
            <person name="Coutinho P."/>
            <person name="von Dohren H."/>
            <person name="Doonan J."/>
            <person name="Driessen A.J."/>
            <person name="Durek P."/>
            <person name="Espeso E."/>
            <person name="Fekete E."/>
            <person name="Flipphi M."/>
            <person name="Estrada C.G."/>
            <person name="Geysens S."/>
            <person name="Goldman G."/>
            <person name="de Groot P.W."/>
            <person name="Hansen K."/>
            <person name="Harris S.D."/>
            <person name="Heinekamp T."/>
            <person name="Helmstaedt K."/>
            <person name="Henrissat B."/>
            <person name="Hofmann G."/>
            <person name="Homan T."/>
            <person name="Horio T."/>
            <person name="Horiuchi H."/>
            <person name="James S."/>
            <person name="Jones M."/>
            <person name="Karaffa L."/>
            <person name="Karanyi Z."/>
            <person name="Kato M."/>
            <person name="Keller N."/>
            <person name="Kelly D.E."/>
            <person name="Kiel J.A."/>
            <person name="Kim J.M."/>
            <person name="van der Klei I.J."/>
            <person name="Klis F.M."/>
            <person name="Kovalchuk A."/>
            <person name="Krasevec N."/>
            <person name="Kubicek C.P."/>
            <person name="Liu B."/>
            <person name="Maccabe A."/>
            <person name="Meyer V."/>
            <person name="Mirabito P."/>
            <person name="Miskei M."/>
            <person name="Mos M."/>
            <person name="Mullins J."/>
            <person name="Nelson D.R."/>
            <person name="Nielsen J."/>
            <person name="Oakley B.R."/>
            <person name="Osmani S.A."/>
            <person name="Pakula T."/>
            <person name="Paszewski A."/>
            <person name="Paulsen I."/>
            <person name="Pilsyk S."/>
            <person name="Pocsi I."/>
            <person name="Punt P.J."/>
            <person name="Ram A.F."/>
            <person name="Ren Q."/>
            <person name="Robellet X."/>
            <person name="Robson G."/>
            <person name="Seiboth B."/>
            <person name="van Solingen P."/>
            <person name="Specht T."/>
            <person name="Sun J."/>
            <person name="Taheri-Talesh N."/>
            <person name="Takeshita N."/>
            <person name="Ussery D."/>
            <person name="vanKuyk P.A."/>
            <person name="Visser H."/>
            <person name="van de Vondervoort P.J."/>
            <person name="de Vries R.P."/>
            <person name="Walton J."/>
            <person name="Xiang X."/>
            <person name="Xiong Y."/>
            <person name="Zeng A.P."/>
            <person name="Brandt B.W."/>
            <person name="Cornell M.J."/>
            <person name="van den Hondel C.A."/>
            <person name="Visser J."/>
            <person name="Oliver S.G."/>
            <person name="Turner G."/>
        </authorList>
    </citation>
    <scope>GENOME REANNOTATION</scope>
    <source>
        <strain evidence="19">FGSC A4 / ATCC 38163 / CBS 112.46 / NRRL 194 / M139</strain>
    </source>
</reference>
<dbReference type="CDD" id="cd07987">
    <property type="entry name" value="LPLAT_MGAT-like"/>
    <property type="match status" value="1"/>
</dbReference>
<dbReference type="AlphaFoldDB" id="C8V3Q9"/>
<evidence type="ECO:0000256" key="3">
    <source>
        <dbReference type="ARBA" id="ARBA00005189"/>
    </source>
</evidence>
<evidence type="ECO:0000256" key="17">
    <source>
        <dbReference type="SAM" id="MobiDB-lite"/>
    </source>
</evidence>
<dbReference type="HOGENOM" id="CLU_023995_3_2_1"/>
<dbReference type="InterPro" id="IPR007130">
    <property type="entry name" value="DAGAT"/>
</dbReference>
<feature type="region of interest" description="Disordered" evidence="17">
    <location>
        <begin position="44"/>
        <end position="69"/>
    </location>
</feature>
<feature type="compositionally biased region" description="Polar residues" evidence="17">
    <location>
        <begin position="44"/>
        <end position="56"/>
    </location>
</feature>
<evidence type="ECO:0000256" key="14">
    <source>
        <dbReference type="ARBA" id="ARBA00023315"/>
    </source>
</evidence>
<dbReference type="KEGG" id="ani:ANIA_11072"/>
<comment type="subcellular location">
    <subcellularLocation>
        <location evidence="1 16">Endoplasmic reticulum membrane</location>
        <topology evidence="1 16">Multi-pass membrane protein</topology>
    </subcellularLocation>
</comment>
<comment type="catalytic activity">
    <reaction evidence="15 16">
        <text>an acyl-CoA + a 1,2-diacyl-sn-glycerol = a triacyl-sn-glycerol + CoA</text>
        <dbReference type="Rhea" id="RHEA:10868"/>
        <dbReference type="ChEBI" id="CHEBI:17815"/>
        <dbReference type="ChEBI" id="CHEBI:57287"/>
        <dbReference type="ChEBI" id="CHEBI:58342"/>
        <dbReference type="ChEBI" id="CHEBI:64615"/>
        <dbReference type="EC" id="2.3.1.20"/>
    </reaction>
</comment>
<dbReference type="GO" id="GO:0032541">
    <property type="term" value="C:cortical endoplasmic reticulum"/>
    <property type="evidence" value="ECO:0007669"/>
    <property type="project" value="EnsemblFungi"/>
</dbReference>
<dbReference type="SUPFAM" id="SSF69593">
    <property type="entry name" value="Glycerol-3-phosphate (1)-acyltransferase"/>
    <property type="match status" value="1"/>
</dbReference>
<dbReference type="Pfam" id="PF03982">
    <property type="entry name" value="DAGAT"/>
    <property type="match status" value="1"/>
</dbReference>
<feature type="compositionally biased region" description="Polar residues" evidence="17">
    <location>
        <begin position="9"/>
        <end position="25"/>
    </location>
</feature>
<dbReference type="Proteomes" id="UP000000560">
    <property type="component" value="Chromosome II"/>
</dbReference>